<accession>A0AAU9RCV4</accession>
<protein>
    <recommendedName>
        <fullName evidence="2">Protein NO VEIN C-terminal domain-containing protein</fullName>
    </recommendedName>
</protein>
<feature type="compositionally biased region" description="Polar residues" evidence="1">
    <location>
        <begin position="502"/>
        <end position="525"/>
    </location>
</feature>
<feature type="domain" description="Protein NO VEIN C-terminal" evidence="2">
    <location>
        <begin position="560"/>
        <end position="646"/>
    </location>
</feature>
<dbReference type="Proteomes" id="UP000836841">
    <property type="component" value="Chromosome 1"/>
</dbReference>
<evidence type="ECO:0000313" key="4">
    <source>
        <dbReference type="Proteomes" id="UP000836841"/>
    </source>
</evidence>
<gene>
    <name evidence="3" type="ORF">TAV2_LOCUS3146</name>
</gene>
<evidence type="ECO:0000256" key="1">
    <source>
        <dbReference type="SAM" id="MobiDB-lite"/>
    </source>
</evidence>
<dbReference type="EMBL" id="OU466857">
    <property type="protein sequence ID" value="CAH2038586.1"/>
    <property type="molecule type" value="Genomic_DNA"/>
</dbReference>
<feature type="region of interest" description="Disordered" evidence="1">
    <location>
        <begin position="501"/>
        <end position="525"/>
    </location>
</feature>
<evidence type="ECO:0000259" key="2">
    <source>
        <dbReference type="Pfam" id="PF13020"/>
    </source>
</evidence>
<sequence>MQGNRDRSWSLGASANGGYLPQASRVYPNFSVQQYNLQTQQNLNFPHRQIPTFPPHQFGAAANVFLQPHGQSHDSVGSRIHGSSDSKPRRDVQVMRIDKAVIEKRKSLVASGESVSSTRVSQSVLAQLQADSFGVQMQDVPSLRQLMALEGKINAFIHCFIGARRIVTLYDLEVAICRNEFVDCFDDLELGPLLQHPLVLLYFPGSTSSVHITSEEVVSFLDSYLDTYDTDDVQVDEFLNFVAEGKSVTSKEMLGVRIQSLRMYVSFIQDAKRQEGESLKILLTELHQKYRIPSSKGQRQDNSLAVSEHADLFASHHKDYRGKHTRFTSSCSDDNGSSDYEVEIVNSSDHFRSCPYPSVAEEMKRLERSNKKRKVESCNHEKTGFSKQEMPESADDSDAKQVFSVDEADFTRSEEALSLFLSTWKDTCKELSMSMFVEKMLSFYNLGGSEVPPLVKRAKALSSFPFAGLLHVAKEIVKEALEEYIPNEITDTKLVAEYDNHAGTSSRGNKPNQLPTKSGSTSGNLVHEWNNSATSDLSVRDEFHTGTHWAAQAQQTGRKGEEIAYRYFAAKYGKEAVVRWVNEQSETGLPYDLIIINRGGKKEYVEVKATVSAKKDYFNLTVKEWQFANEIGESYVIAHVLLGNSNAILTQHRNVVKLCQDGHLRLLILMPNQRNDVNVAF</sequence>
<evidence type="ECO:0000313" key="3">
    <source>
        <dbReference type="EMBL" id="CAH2038586.1"/>
    </source>
</evidence>
<feature type="compositionally biased region" description="Basic and acidic residues" evidence="1">
    <location>
        <begin position="366"/>
        <end position="384"/>
    </location>
</feature>
<dbReference type="InterPro" id="IPR024975">
    <property type="entry name" value="NOV_C"/>
</dbReference>
<feature type="compositionally biased region" description="Polar residues" evidence="1">
    <location>
        <begin position="70"/>
        <end position="81"/>
    </location>
</feature>
<dbReference type="Pfam" id="PF13020">
    <property type="entry name" value="NOV_C"/>
    <property type="match status" value="1"/>
</dbReference>
<name>A0AAU9RCV4_THLAR</name>
<reference evidence="3 4" key="1">
    <citation type="submission" date="2022-03" db="EMBL/GenBank/DDBJ databases">
        <authorList>
            <person name="Nunn A."/>
            <person name="Chopra R."/>
            <person name="Nunn A."/>
            <person name="Contreras Garrido A."/>
        </authorList>
    </citation>
    <scope>NUCLEOTIDE SEQUENCE [LARGE SCALE GENOMIC DNA]</scope>
</reference>
<dbReference type="InterPro" id="IPR052957">
    <property type="entry name" value="Auxin_embryo_med"/>
</dbReference>
<organism evidence="3 4">
    <name type="scientific">Thlaspi arvense</name>
    <name type="common">Field penny-cress</name>
    <dbReference type="NCBI Taxonomy" id="13288"/>
    <lineage>
        <taxon>Eukaryota</taxon>
        <taxon>Viridiplantae</taxon>
        <taxon>Streptophyta</taxon>
        <taxon>Embryophyta</taxon>
        <taxon>Tracheophyta</taxon>
        <taxon>Spermatophyta</taxon>
        <taxon>Magnoliopsida</taxon>
        <taxon>eudicotyledons</taxon>
        <taxon>Gunneridae</taxon>
        <taxon>Pentapetalae</taxon>
        <taxon>rosids</taxon>
        <taxon>malvids</taxon>
        <taxon>Brassicales</taxon>
        <taxon>Brassicaceae</taxon>
        <taxon>Thlaspideae</taxon>
        <taxon>Thlaspi</taxon>
    </lineage>
</organism>
<feature type="region of interest" description="Disordered" evidence="1">
    <location>
        <begin position="70"/>
        <end position="89"/>
    </location>
</feature>
<proteinExistence type="predicted"/>
<dbReference type="PANTHER" id="PTHR32387">
    <property type="entry name" value="WU:FJ29H11"/>
    <property type="match status" value="1"/>
</dbReference>
<dbReference type="AlphaFoldDB" id="A0AAU9RCV4"/>
<feature type="region of interest" description="Disordered" evidence="1">
    <location>
        <begin position="366"/>
        <end position="398"/>
    </location>
</feature>
<dbReference type="PANTHER" id="PTHR32387:SF0">
    <property type="entry name" value="PROTEIN NO VEIN"/>
    <property type="match status" value="1"/>
</dbReference>
<keyword evidence="4" id="KW-1185">Reference proteome</keyword>